<dbReference type="AlphaFoldDB" id="A0A1F8EH73"/>
<comment type="caution">
    <text evidence="2">The sequence shown here is derived from an EMBL/GenBank/DDBJ whole genome shotgun (WGS) entry which is preliminary data.</text>
</comment>
<dbReference type="Proteomes" id="UP000177503">
    <property type="component" value="Unassembled WGS sequence"/>
</dbReference>
<sequence length="119" mass="13584">MPQPERVSAQSRFEKTIRKCPDNHGFNRVGLFNIAMLAIAAAFLLFYVIGANKITAQNYKAKLLNEKLFVLNEATAKLMLNKNSFDNSARVLEFAQGRNMIEAKNITYLFENREVAIQR</sequence>
<accession>A0A1F8EH73</accession>
<keyword evidence="1" id="KW-0472">Membrane</keyword>
<evidence type="ECO:0000313" key="2">
    <source>
        <dbReference type="EMBL" id="OGN00174.1"/>
    </source>
</evidence>
<protein>
    <recommendedName>
        <fullName evidence="4">Cell division protein FtsL</fullName>
    </recommendedName>
</protein>
<evidence type="ECO:0000256" key="1">
    <source>
        <dbReference type="SAM" id="Phobius"/>
    </source>
</evidence>
<keyword evidence="1" id="KW-1133">Transmembrane helix</keyword>
<dbReference type="STRING" id="1802662.A2736_01330"/>
<name>A0A1F8EH73_9BACT</name>
<dbReference type="EMBL" id="MGJC01000011">
    <property type="protein sequence ID" value="OGN00174.1"/>
    <property type="molecule type" value="Genomic_DNA"/>
</dbReference>
<proteinExistence type="predicted"/>
<keyword evidence="1" id="KW-0812">Transmembrane</keyword>
<feature type="transmembrane region" description="Helical" evidence="1">
    <location>
        <begin position="31"/>
        <end position="50"/>
    </location>
</feature>
<evidence type="ECO:0000313" key="3">
    <source>
        <dbReference type="Proteomes" id="UP000177503"/>
    </source>
</evidence>
<evidence type="ECO:0008006" key="4">
    <source>
        <dbReference type="Google" id="ProtNLM"/>
    </source>
</evidence>
<organism evidence="2 3">
    <name type="scientific">Candidatus Yanofskybacteria bacterium RIFCSPHIGHO2_01_FULL_41_27</name>
    <dbReference type="NCBI Taxonomy" id="1802662"/>
    <lineage>
        <taxon>Bacteria</taxon>
        <taxon>Candidatus Yanofskyibacteriota</taxon>
    </lineage>
</organism>
<reference evidence="2 3" key="1">
    <citation type="journal article" date="2016" name="Nat. Commun.">
        <title>Thousands of microbial genomes shed light on interconnected biogeochemical processes in an aquifer system.</title>
        <authorList>
            <person name="Anantharaman K."/>
            <person name="Brown C.T."/>
            <person name="Hug L.A."/>
            <person name="Sharon I."/>
            <person name="Castelle C.J."/>
            <person name="Probst A.J."/>
            <person name="Thomas B.C."/>
            <person name="Singh A."/>
            <person name="Wilkins M.J."/>
            <person name="Karaoz U."/>
            <person name="Brodie E.L."/>
            <person name="Williams K.H."/>
            <person name="Hubbard S.S."/>
            <person name="Banfield J.F."/>
        </authorList>
    </citation>
    <scope>NUCLEOTIDE SEQUENCE [LARGE SCALE GENOMIC DNA]</scope>
</reference>
<gene>
    <name evidence="2" type="ORF">A2736_01330</name>
</gene>